<feature type="region of interest" description="Disordered" evidence="16">
    <location>
        <begin position="159"/>
        <end position="188"/>
    </location>
</feature>
<dbReference type="FunFam" id="3.10.110.10:FF:000078">
    <property type="entry name" value="ubiquitin-conjugating enzyme E2 H isoform X2"/>
    <property type="match status" value="1"/>
</dbReference>
<evidence type="ECO:0000256" key="4">
    <source>
        <dbReference type="ARBA" id="ARBA00022840"/>
    </source>
</evidence>
<evidence type="ECO:0000256" key="8">
    <source>
        <dbReference type="ARBA" id="ARBA00063081"/>
    </source>
</evidence>
<keyword evidence="3 15" id="KW-0833">Ubl conjugation pathway</keyword>
<dbReference type="PROSITE" id="PS00183">
    <property type="entry name" value="UBC_1"/>
    <property type="match status" value="1"/>
</dbReference>
<dbReference type="AlphaFoldDB" id="A0A376B767"/>
<feature type="active site" description="Glycyl thioester intermediate" evidence="14">
    <location>
        <position position="86"/>
    </location>
</feature>
<keyword evidence="2 15" id="KW-0547">Nucleotide-binding</keyword>
<feature type="compositionally biased region" description="Acidic residues" evidence="16">
    <location>
        <begin position="161"/>
        <end position="181"/>
    </location>
</feature>
<dbReference type="Proteomes" id="UP000262825">
    <property type="component" value="Unassembled WGS sequence"/>
</dbReference>
<feature type="region of interest" description="Disordered" evidence="16">
    <location>
        <begin position="238"/>
        <end position="297"/>
    </location>
</feature>
<dbReference type="VEuPathDB" id="FungiDB:SCODWIG_02253"/>
<evidence type="ECO:0000256" key="13">
    <source>
        <dbReference type="ARBA" id="ARBA00082119"/>
    </source>
</evidence>
<evidence type="ECO:0000256" key="16">
    <source>
        <dbReference type="SAM" id="MobiDB-lite"/>
    </source>
</evidence>
<evidence type="ECO:0000256" key="15">
    <source>
        <dbReference type="RuleBase" id="RU362109"/>
    </source>
</evidence>
<evidence type="ECO:0000259" key="17">
    <source>
        <dbReference type="PROSITE" id="PS50127"/>
    </source>
</evidence>
<sequence>MSSHNKRIETDVKKLFMSNHEVILQDDSDITSFGIKFNGPRETPYENGIWRLHVELPKEYPFKSPSIGFENRIYHPNIDFESGTICLDVMNTKWSPIYDLVNVVEWMIPGLLKEPNGSDPMNKEAANLQLSDPKSYEERIRSYVEQYANKKAYIEKFGKEDDYDEDGDISNDEEYDDDDDHDGFVTDNLSSRRHVDDKFCNFKLMKQGGNGENINNNVYNNNNSSGLDIMDSYDLDDNHTDHTSNTSSTLHNKNNTQANGIADDDDDDDDELSDIDIIEDDDDELMDENLSDLSDDE</sequence>
<evidence type="ECO:0000313" key="19">
    <source>
        <dbReference type="Proteomes" id="UP000262825"/>
    </source>
</evidence>
<dbReference type="InterPro" id="IPR023313">
    <property type="entry name" value="UBQ-conjugating_AS"/>
</dbReference>
<dbReference type="Gene3D" id="3.10.110.10">
    <property type="entry name" value="Ubiquitin Conjugating Enzyme"/>
    <property type="match status" value="1"/>
</dbReference>
<keyword evidence="4 15" id="KW-0067">ATP-binding</keyword>
<evidence type="ECO:0000313" key="18">
    <source>
        <dbReference type="EMBL" id="SSD60492.1"/>
    </source>
</evidence>
<dbReference type="GO" id="GO:0005524">
    <property type="term" value="F:ATP binding"/>
    <property type="evidence" value="ECO:0007669"/>
    <property type="project" value="UniProtKB-UniRule"/>
</dbReference>
<dbReference type="InterPro" id="IPR016135">
    <property type="entry name" value="UBQ-conjugating_enzyme/RWD"/>
</dbReference>
<accession>A0A376B767</accession>
<evidence type="ECO:0000256" key="1">
    <source>
        <dbReference type="ARBA" id="ARBA00022679"/>
    </source>
</evidence>
<organism evidence="18 19">
    <name type="scientific">Saccharomycodes ludwigii</name>
    <dbReference type="NCBI Taxonomy" id="36035"/>
    <lineage>
        <taxon>Eukaryota</taxon>
        <taxon>Fungi</taxon>
        <taxon>Dikarya</taxon>
        <taxon>Ascomycota</taxon>
        <taxon>Saccharomycotina</taxon>
        <taxon>Saccharomycetes</taxon>
        <taxon>Saccharomycodales</taxon>
        <taxon>Saccharomycodaceae</taxon>
        <taxon>Saccharomycodes</taxon>
    </lineage>
</organism>
<protein>
    <recommendedName>
        <fullName evidence="9">Ubiquitin-conjugating enzyme E2 H</fullName>
    </recommendedName>
    <alternativeName>
        <fullName evidence="12">(E3-independent) E2 ubiquitin-conjugating enzyme H</fullName>
    </alternativeName>
    <alternativeName>
        <fullName evidence="10">E2 ubiquitin-conjugating enzyme H</fullName>
    </alternativeName>
    <alternativeName>
        <fullName evidence="13">Ubiquitin carrier protein H</fullName>
    </alternativeName>
    <alternativeName>
        <fullName evidence="11">Ubiquitin-protein ligase H</fullName>
    </alternativeName>
</protein>
<dbReference type="PROSITE" id="PS50127">
    <property type="entry name" value="UBC_2"/>
    <property type="match status" value="1"/>
</dbReference>
<evidence type="ECO:0000256" key="5">
    <source>
        <dbReference type="ARBA" id="ARBA00022843"/>
    </source>
</evidence>
<feature type="compositionally biased region" description="Acidic residues" evidence="16">
    <location>
        <begin position="262"/>
        <end position="297"/>
    </location>
</feature>
<evidence type="ECO:0000256" key="6">
    <source>
        <dbReference type="ARBA" id="ARBA00022990"/>
    </source>
</evidence>
<comment type="similarity">
    <text evidence="15">Belongs to the ubiquitin-conjugating enzyme family.</text>
</comment>
<evidence type="ECO:0000256" key="7">
    <source>
        <dbReference type="ARBA" id="ARBA00060202"/>
    </source>
</evidence>
<dbReference type="GO" id="GO:0004842">
    <property type="term" value="F:ubiquitin-protein transferase activity"/>
    <property type="evidence" value="ECO:0007669"/>
    <property type="project" value="UniProtKB-ARBA"/>
</dbReference>
<dbReference type="InterPro" id="IPR000608">
    <property type="entry name" value="UBC"/>
</dbReference>
<dbReference type="PANTHER" id="PTHR24068">
    <property type="entry name" value="UBIQUITIN-CONJUGATING ENZYME E2"/>
    <property type="match status" value="1"/>
</dbReference>
<dbReference type="EMBL" id="UFAJ01000367">
    <property type="protein sequence ID" value="SSD60492.1"/>
    <property type="molecule type" value="Genomic_DNA"/>
</dbReference>
<dbReference type="OrthoDB" id="269518at2759"/>
<feature type="compositionally biased region" description="Low complexity" evidence="16">
    <location>
        <begin position="243"/>
        <end position="256"/>
    </location>
</feature>
<comment type="function">
    <text evidence="7">Accepts ubiquitin from the E1 complex and catalyzes its covalent attachment to other proteins. E2 ubiquitin conjugating enzyme that transfers ubiquitin to MAEA, a core component of the CTLH E3 ubiquitin-protein ligase complex. In vitro catalyzes 'Lys-11'- and 'Lys-48'-linked polyubiquitination. Capable, in vitro, to ubiquitinate histone H2A.</text>
</comment>
<dbReference type="CDD" id="cd23797">
    <property type="entry name" value="UBCc_UBE2H"/>
    <property type="match status" value="1"/>
</dbReference>
<keyword evidence="19" id="KW-1185">Reference proteome</keyword>
<feature type="domain" description="UBC core" evidence="17">
    <location>
        <begin position="3"/>
        <end position="149"/>
    </location>
</feature>
<reference evidence="19" key="1">
    <citation type="submission" date="2018-06" db="EMBL/GenBank/DDBJ databases">
        <authorList>
            <person name="Guldener U."/>
        </authorList>
    </citation>
    <scope>NUCLEOTIDE SEQUENCE [LARGE SCALE GENOMIC DNA]</scope>
    <source>
        <strain evidence="19">UTAD17</strain>
    </source>
</reference>
<keyword evidence="5" id="KW-0832">Ubl conjugation</keyword>
<dbReference type="SMART" id="SM00212">
    <property type="entry name" value="UBCc"/>
    <property type="match status" value="1"/>
</dbReference>
<evidence type="ECO:0000256" key="9">
    <source>
        <dbReference type="ARBA" id="ARBA00072436"/>
    </source>
</evidence>
<keyword evidence="1" id="KW-0808">Transferase</keyword>
<gene>
    <name evidence="18" type="ORF">SCODWIG_02253</name>
</gene>
<evidence type="ECO:0000256" key="3">
    <source>
        <dbReference type="ARBA" id="ARBA00022786"/>
    </source>
</evidence>
<dbReference type="Pfam" id="PF00179">
    <property type="entry name" value="UQ_con"/>
    <property type="match status" value="1"/>
</dbReference>
<proteinExistence type="inferred from homology"/>
<comment type="subunit">
    <text evidence="8">Interacts with MAEA and WDR26, components of the CTLH complex that contains GID4, RANBP9 and/or RANBP10, MKLN1, MAEA, RMND5A (or alternatively its paralog RMND5B), GID8, ARMC8, WDR26 and YPEL5.</text>
</comment>
<evidence type="ECO:0000256" key="14">
    <source>
        <dbReference type="PROSITE-ProRule" id="PRU10133"/>
    </source>
</evidence>
<name>A0A376B767_9ASCO</name>
<dbReference type="SUPFAM" id="SSF54495">
    <property type="entry name" value="UBC-like"/>
    <property type="match status" value="1"/>
</dbReference>
<evidence type="ECO:0000256" key="11">
    <source>
        <dbReference type="ARBA" id="ARBA00077502"/>
    </source>
</evidence>
<evidence type="ECO:0000256" key="2">
    <source>
        <dbReference type="ARBA" id="ARBA00022741"/>
    </source>
</evidence>
<evidence type="ECO:0000256" key="12">
    <source>
        <dbReference type="ARBA" id="ARBA00078369"/>
    </source>
</evidence>
<keyword evidence="6" id="KW-0007">Acetylation</keyword>
<evidence type="ECO:0000256" key="10">
    <source>
        <dbReference type="ARBA" id="ARBA00076312"/>
    </source>
</evidence>